<accession>A0A5B0LN83</accession>
<dbReference type="AlphaFoldDB" id="A0A5B0LN83"/>
<feature type="compositionally biased region" description="Acidic residues" evidence="1">
    <location>
        <begin position="149"/>
        <end position="158"/>
    </location>
</feature>
<protein>
    <submittedName>
        <fullName evidence="2">Uncharacterized protein</fullName>
    </submittedName>
</protein>
<evidence type="ECO:0000256" key="1">
    <source>
        <dbReference type="SAM" id="MobiDB-lite"/>
    </source>
</evidence>
<reference evidence="2 3" key="1">
    <citation type="submission" date="2019-05" db="EMBL/GenBank/DDBJ databases">
        <title>Emergence of the Ug99 lineage of the wheat stem rust pathogen through somatic hybridization.</title>
        <authorList>
            <person name="Li F."/>
            <person name="Upadhyaya N.M."/>
            <person name="Sperschneider J."/>
            <person name="Matny O."/>
            <person name="Nguyen-Phuc H."/>
            <person name="Mago R."/>
            <person name="Raley C."/>
            <person name="Miller M.E."/>
            <person name="Silverstein K.A.T."/>
            <person name="Henningsen E."/>
            <person name="Hirsch C.D."/>
            <person name="Visser B."/>
            <person name="Pretorius Z.A."/>
            <person name="Steffenson B.J."/>
            <person name="Schwessinger B."/>
            <person name="Dodds P.N."/>
            <person name="Figueroa M."/>
        </authorList>
    </citation>
    <scope>NUCLEOTIDE SEQUENCE [LARGE SCALE GENOMIC DNA]</scope>
    <source>
        <strain evidence="2">21-0</strain>
    </source>
</reference>
<keyword evidence="3" id="KW-1185">Reference proteome</keyword>
<organism evidence="2 3">
    <name type="scientific">Puccinia graminis f. sp. tritici</name>
    <dbReference type="NCBI Taxonomy" id="56615"/>
    <lineage>
        <taxon>Eukaryota</taxon>
        <taxon>Fungi</taxon>
        <taxon>Dikarya</taxon>
        <taxon>Basidiomycota</taxon>
        <taxon>Pucciniomycotina</taxon>
        <taxon>Pucciniomycetes</taxon>
        <taxon>Pucciniales</taxon>
        <taxon>Pucciniaceae</taxon>
        <taxon>Puccinia</taxon>
    </lineage>
</organism>
<dbReference type="EMBL" id="VSWC01000196">
    <property type="protein sequence ID" value="KAA1065831.1"/>
    <property type="molecule type" value="Genomic_DNA"/>
</dbReference>
<dbReference type="Proteomes" id="UP000324748">
    <property type="component" value="Unassembled WGS sequence"/>
</dbReference>
<gene>
    <name evidence="2" type="ORF">PGT21_011978</name>
</gene>
<evidence type="ECO:0000313" key="3">
    <source>
        <dbReference type="Proteomes" id="UP000324748"/>
    </source>
</evidence>
<proteinExistence type="predicted"/>
<sequence>MVYFTLVTQPNRTSNFVNQLDSGSILKICQSSRFRINTQASSIFSFQDRINLISHLTSRFRNASISLGAPYSVFFVGIIVDVGSIELAVGTPLDPLIFFLLRGSWSFVELTRGHYKKDPKKKHWKVRDMRVILDNSQTYPRPKKRQQNDEEPSSENNDDNIPLSKQPSKKCQRRQPSNKRQRR</sequence>
<name>A0A5B0LN83_PUCGR</name>
<comment type="caution">
    <text evidence="2">The sequence shown here is derived from an EMBL/GenBank/DDBJ whole genome shotgun (WGS) entry which is preliminary data.</text>
</comment>
<feature type="compositionally biased region" description="Basic residues" evidence="1">
    <location>
        <begin position="167"/>
        <end position="183"/>
    </location>
</feature>
<evidence type="ECO:0000313" key="2">
    <source>
        <dbReference type="EMBL" id="KAA1065831.1"/>
    </source>
</evidence>
<feature type="region of interest" description="Disordered" evidence="1">
    <location>
        <begin position="135"/>
        <end position="183"/>
    </location>
</feature>